<keyword evidence="2" id="KW-1185">Reference proteome</keyword>
<sequence length="570" mass="60984">MAADEADIAAHRHLLEQLILSLGSPQSVFSSSAAPQPDTLIRAEGHFCRILNQEIARGRGLLLRLQEYFLPGSAGWSIPPLPGAGGLSSDLDAPIEPSAVVPATLKPFLSVAAAAAASAAAENSPLHAWVQRLHQQQPLSPLSCWLLGFDRQRCPDTEGLAPREEGLEGLTCRHCGALAVVPSVRPASDTRMADILASTRCQLRVRSRHVDRLRQVHLSTCPSREHSADLQGVEDLVSLLFFVSALFWRVAEGRACLASPTRRPASSDFGWIATRGLPGLLSSAADRRPPICDDPQATRLSDYLGLHMSRQPSACLGSDGDDMPPPVHSQTFLCVLCCQVRGKWLFSGRSIPPAARSAAGGEDHTKGTSEPQRLFDSHLRPASGVERVGQLAIQARLARIDDDPAATKPARPVDHGPWLPFGWAVPERDATSSLPGILPFDTDSILYGGSRNTGKVTAGKATTVALPSRRQRQSLTRYRQAALSLPDFDPVFSHAPGCPLRLPALHTFAALSADVVVDARIDRSALPLGEGGLLLRDLTFQPAEATGELPANELLTLVSEMQTARTGGGV</sequence>
<organism evidence="1">
    <name type="scientific">Fonticula alba</name>
    <name type="common">Slime mold</name>
    <dbReference type="NCBI Taxonomy" id="691883"/>
    <lineage>
        <taxon>Eukaryota</taxon>
        <taxon>Rotosphaerida</taxon>
        <taxon>Fonticulaceae</taxon>
        <taxon>Fonticula</taxon>
    </lineage>
</organism>
<dbReference type="RefSeq" id="XP_009492415.1">
    <property type="nucleotide sequence ID" value="XM_009494140.1"/>
</dbReference>
<dbReference type="AlphaFoldDB" id="A0A058ZEB6"/>
<proteinExistence type="predicted"/>
<dbReference type="EMBL" id="KB932201">
    <property type="protein sequence ID" value="KCV72714.1"/>
    <property type="molecule type" value="Genomic_DNA"/>
</dbReference>
<evidence type="ECO:0000313" key="1">
    <source>
        <dbReference type="EMBL" id="KCV72714.1"/>
    </source>
</evidence>
<reference evidence="1" key="1">
    <citation type="submission" date="2013-04" db="EMBL/GenBank/DDBJ databases">
        <title>The Genome Sequence of Fonticula alba ATCC 38817.</title>
        <authorList>
            <consortium name="The Broad Institute Genomics Platform"/>
            <person name="Russ C."/>
            <person name="Cuomo C."/>
            <person name="Burger G."/>
            <person name="Gray M.W."/>
            <person name="Holland P.W.H."/>
            <person name="King N."/>
            <person name="Lang F.B.F."/>
            <person name="Roger A.J."/>
            <person name="Ruiz-Trillo I."/>
            <person name="Brown M."/>
            <person name="Walker B."/>
            <person name="Young S."/>
            <person name="Zeng Q."/>
            <person name="Gargeya S."/>
            <person name="Fitzgerald M."/>
            <person name="Haas B."/>
            <person name="Abouelleil A."/>
            <person name="Allen A.W."/>
            <person name="Alvarado L."/>
            <person name="Arachchi H.M."/>
            <person name="Berlin A.M."/>
            <person name="Chapman S.B."/>
            <person name="Gainer-Dewar J."/>
            <person name="Goldberg J."/>
            <person name="Griggs A."/>
            <person name="Gujja S."/>
            <person name="Hansen M."/>
            <person name="Howarth C."/>
            <person name="Imamovic A."/>
            <person name="Ireland A."/>
            <person name="Larimer J."/>
            <person name="McCowan C."/>
            <person name="Murphy C."/>
            <person name="Pearson M."/>
            <person name="Poon T.W."/>
            <person name="Priest M."/>
            <person name="Roberts A."/>
            <person name="Saif S."/>
            <person name="Shea T."/>
            <person name="Sisk P."/>
            <person name="Sykes S."/>
            <person name="Wortman J."/>
            <person name="Nusbaum C."/>
            <person name="Birren B."/>
        </authorList>
    </citation>
    <scope>NUCLEOTIDE SEQUENCE [LARGE SCALE GENOMIC DNA]</scope>
    <source>
        <strain evidence="1">ATCC 38817</strain>
    </source>
</reference>
<evidence type="ECO:0000313" key="2">
    <source>
        <dbReference type="Proteomes" id="UP000030693"/>
    </source>
</evidence>
<gene>
    <name evidence="1" type="ORF">H696_00292</name>
</gene>
<name>A0A058ZEB6_FONAL</name>
<dbReference type="GeneID" id="20525017"/>
<accession>A0A058ZEB6</accession>
<protein>
    <submittedName>
        <fullName evidence="1">Uncharacterized protein</fullName>
    </submittedName>
</protein>
<dbReference type="Proteomes" id="UP000030693">
    <property type="component" value="Unassembled WGS sequence"/>
</dbReference>